<reference evidence="1 2" key="1">
    <citation type="submission" date="2017-06" db="EMBL/GenBank/DDBJ databases">
        <authorList>
            <person name="Kim H.J."/>
            <person name="Triplett B.A."/>
        </authorList>
    </citation>
    <scope>NUCLEOTIDE SEQUENCE [LARGE SCALE GENOMIC DNA]</scope>
    <source>
        <strain evidence="1 2">13146</strain>
    </source>
</reference>
<evidence type="ECO:0000313" key="1">
    <source>
        <dbReference type="EMBL" id="OWQ56420.1"/>
    </source>
</evidence>
<dbReference type="EMBL" id="NIVS01000007">
    <property type="protein sequence ID" value="OWQ56420.1"/>
    <property type="molecule type" value="Genomic_DNA"/>
</dbReference>
<organism evidence="1 2">
    <name type="scientific">Stenotrophomonas maltophilia</name>
    <name type="common">Pseudomonas maltophilia</name>
    <name type="synonym">Xanthomonas maltophilia</name>
    <dbReference type="NCBI Taxonomy" id="40324"/>
    <lineage>
        <taxon>Bacteria</taxon>
        <taxon>Pseudomonadati</taxon>
        <taxon>Pseudomonadota</taxon>
        <taxon>Gammaproteobacteria</taxon>
        <taxon>Lysobacterales</taxon>
        <taxon>Lysobacteraceae</taxon>
        <taxon>Stenotrophomonas</taxon>
        <taxon>Stenotrophomonas maltophilia group</taxon>
    </lineage>
</organism>
<proteinExistence type="predicted"/>
<dbReference type="Proteomes" id="UP000198157">
    <property type="component" value="Unassembled WGS sequence"/>
</dbReference>
<gene>
    <name evidence="1" type="ORF">CEE60_02800</name>
</gene>
<sequence>MRHWGHYQEHRFVSPMQAEEAPAMDTHPLVRAQQFARGTKVAREPVERDGLARRLLMGAAAGLVDGHGGYRPVSKVFVDHIPCAETRSHAPRSATAAVMTGSPDEYRWIDRALSDLYRQNMIRALVVIEEFIGRGGQAARAEAVARKAGVPLTKWQYRKELEKGMAFMEGKRS</sequence>
<protein>
    <submittedName>
        <fullName evidence="1">Uncharacterized protein</fullName>
    </submittedName>
</protein>
<evidence type="ECO:0000313" key="2">
    <source>
        <dbReference type="Proteomes" id="UP000198157"/>
    </source>
</evidence>
<name>A0A246HSF8_STEMA</name>
<accession>A0A246HSF8</accession>
<comment type="caution">
    <text evidence="1">The sequence shown here is derived from an EMBL/GenBank/DDBJ whole genome shotgun (WGS) entry which is preliminary data.</text>
</comment>
<dbReference type="AlphaFoldDB" id="A0A246HSF8"/>